<name>A0A484MVQ3_9ASTE</name>
<dbReference type="Proteomes" id="UP000595140">
    <property type="component" value="Unassembled WGS sequence"/>
</dbReference>
<keyword evidence="2" id="KW-1185">Reference proteome</keyword>
<sequence length="99" mass="11645">MRLEVGEWNGGRTNIEAIIDLFAATNFRYRLVDEAEEIFIKNIAGNYRKKAMKYPKPSLLVNQWKNMTRIHYSTQVHCLWADYNDELGWHVAKVPNSMN</sequence>
<evidence type="ECO:0000313" key="2">
    <source>
        <dbReference type="Proteomes" id="UP000595140"/>
    </source>
</evidence>
<evidence type="ECO:0000313" key="1">
    <source>
        <dbReference type="EMBL" id="VFQ93045.1"/>
    </source>
</evidence>
<gene>
    <name evidence="1" type="ORF">CCAM_LOCUS34821</name>
</gene>
<organism evidence="1 2">
    <name type="scientific">Cuscuta campestris</name>
    <dbReference type="NCBI Taxonomy" id="132261"/>
    <lineage>
        <taxon>Eukaryota</taxon>
        <taxon>Viridiplantae</taxon>
        <taxon>Streptophyta</taxon>
        <taxon>Embryophyta</taxon>
        <taxon>Tracheophyta</taxon>
        <taxon>Spermatophyta</taxon>
        <taxon>Magnoliopsida</taxon>
        <taxon>eudicotyledons</taxon>
        <taxon>Gunneridae</taxon>
        <taxon>Pentapetalae</taxon>
        <taxon>asterids</taxon>
        <taxon>lamiids</taxon>
        <taxon>Solanales</taxon>
        <taxon>Convolvulaceae</taxon>
        <taxon>Cuscuteae</taxon>
        <taxon>Cuscuta</taxon>
        <taxon>Cuscuta subgen. Grammica</taxon>
        <taxon>Cuscuta sect. Cleistogrammica</taxon>
    </lineage>
</organism>
<dbReference type="AlphaFoldDB" id="A0A484MVQ3"/>
<accession>A0A484MVQ3</accession>
<dbReference type="EMBL" id="OOIL02004760">
    <property type="protein sequence ID" value="VFQ93045.1"/>
    <property type="molecule type" value="Genomic_DNA"/>
</dbReference>
<proteinExistence type="predicted"/>
<reference evidence="1 2" key="1">
    <citation type="submission" date="2018-04" db="EMBL/GenBank/DDBJ databases">
        <authorList>
            <person name="Vogel A."/>
        </authorList>
    </citation>
    <scope>NUCLEOTIDE SEQUENCE [LARGE SCALE GENOMIC DNA]</scope>
</reference>
<protein>
    <submittedName>
        <fullName evidence="1">Uncharacterized protein</fullName>
    </submittedName>
</protein>